<evidence type="ECO:0000256" key="1">
    <source>
        <dbReference type="ARBA" id="ARBA00004141"/>
    </source>
</evidence>
<dbReference type="GO" id="GO:0005388">
    <property type="term" value="F:P-type calcium transporter activity"/>
    <property type="evidence" value="ECO:0007669"/>
    <property type="project" value="TreeGrafter"/>
</dbReference>
<dbReference type="SFLD" id="SFLDF00027">
    <property type="entry name" value="p-type_atpase"/>
    <property type="match status" value="1"/>
</dbReference>
<dbReference type="InterPro" id="IPR018303">
    <property type="entry name" value="ATPase_P-typ_P_site"/>
</dbReference>
<dbReference type="AlphaFoldDB" id="A0A6J4I593"/>
<keyword evidence="3" id="KW-0460">Magnesium</keyword>
<dbReference type="InterPro" id="IPR023299">
    <property type="entry name" value="ATPase_P-typ_cyto_dom_N"/>
</dbReference>
<dbReference type="InterPro" id="IPR008250">
    <property type="entry name" value="ATPase_P-typ_transduc_dom_A_sf"/>
</dbReference>
<dbReference type="SUPFAM" id="SSF81665">
    <property type="entry name" value="Calcium ATPase, transmembrane domain M"/>
    <property type="match status" value="1"/>
</dbReference>
<feature type="transmembrane region" description="Helical" evidence="7">
    <location>
        <begin position="627"/>
        <end position="648"/>
    </location>
</feature>
<dbReference type="SUPFAM" id="SSF81653">
    <property type="entry name" value="Calcium ATPase, transduction domain A"/>
    <property type="match status" value="1"/>
</dbReference>
<dbReference type="Gene3D" id="3.40.1110.10">
    <property type="entry name" value="Calcium-transporting ATPase, cytoplasmic domain N"/>
    <property type="match status" value="1"/>
</dbReference>
<dbReference type="SFLD" id="SFLDS00003">
    <property type="entry name" value="Haloacid_Dehalogenase"/>
    <property type="match status" value="1"/>
</dbReference>
<feature type="transmembrane region" description="Helical" evidence="7">
    <location>
        <begin position="776"/>
        <end position="795"/>
    </location>
</feature>
<evidence type="ECO:0000256" key="4">
    <source>
        <dbReference type="ARBA" id="ARBA00022967"/>
    </source>
</evidence>
<feature type="transmembrane region" description="Helical" evidence="7">
    <location>
        <begin position="220"/>
        <end position="242"/>
    </location>
</feature>
<feature type="transmembrane region" description="Helical" evidence="7">
    <location>
        <begin position="734"/>
        <end position="755"/>
    </location>
</feature>
<dbReference type="InterPro" id="IPR059000">
    <property type="entry name" value="ATPase_P-type_domA"/>
</dbReference>
<feature type="transmembrane region" description="Helical" evidence="7">
    <location>
        <begin position="807"/>
        <end position="826"/>
    </location>
</feature>
<dbReference type="InterPro" id="IPR036412">
    <property type="entry name" value="HAD-like_sf"/>
</dbReference>
<reference evidence="9" key="1">
    <citation type="submission" date="2020-02" db="EMBL/GenBank/DDBJ databases">
        <authorList>
            <person name="Meier V. D."/>
        </authorList>
    </citation>
    <scope>NUCLEOTIDE SEQUENCE</scope>
    <source>
        <strain evidence="9">AVDCRST_MAG92</strain>
    </source>
</reference>
<comment type="subcellular location">
    <subcellularLocation>
        <location evidence="1">Membrane</location>
        <topology evidence="1">Multi-pass membrane protein</topology>
    </subcellularLocation>
</comment>
<keyword evidence="5 7" id="KW-1133">Transmembrane helix</keyword>
<proteinExistence type="predicted"/>
<evidence type="ECO:0000256" key="3">
    <source>
        <dbReference type="ARBA" id="ARBA00022842"/>
    </source>
</evidence>
<evidence type="ECO:0000259" key="8">
    <source>
        <dbReference type="Pfam" id="PF00122"/>
    </source>
</evidence>
<feature type="transmembrane region" description="Helical" evidence="7">
    <location>
        <begin position="254"/>
        <end position="275"/>
    </location>
</feature>
<dbReference type="PANTHER" id="PTHR24093:SF508">
    <property type="entry name" value="CALCIUM-TRANSPORTING ATPASE CTPE"/>
    <property type="match status" value="1"/>
</dbReference>
<feature type="transmembrane region" description="Helical" evidence="7">
    <location>
        <begin position="692"/>
        <end position="714"/>
    </location>
</feature>
<dbReference type="GO" id="GO:0005886">
    <property type="term" value="C:plasma membrane"/>
    <property type="evidence" value="ECO:0007669"/>
    <property type="project" value="TreeGrafter"/>
</dbReference>
<dbReference type="PRINTS" id="PR00119">
    <property type="entry name" value="CATATPASE"/>
</dbReference>
<evidence type="ECO:0000256" key="2">
    <source>
        <dbReference type="ARBA" id="ARBA00022692"/>
    </source>
</evidence>
<evidence type="ECO:0000256" key="5">
    <source>
        <dbReference type="ARBA" id="ARBA00022989"/>
    </source>
</evidence>
<dbReference type="Gene3D" id="3.40.50.1000">
    <property type="entry name" value="HAD superfamily/HAD-like"/>
    <property type="match status" value="1"/>
</dbReference>
<dbReference type="GO" id="GO:0016887">
    <property type="term" value="F:ATP hydrolysis activity"/>
    <property type="evidence" value="ECO:0007669"/>
    <property type="project" value="InterPro"/>
</dbReference>
<accession>A0A6J4I593</accession>
<dbReference type="Pfam" id="PF00122">
    <property type="entry name" value="E1-E2_ATPase"/>
    <property type="match status" value="1"/>
</dbReference>
<organism evidence="9">
    <name type="scientific">uncultured Coleofasciculus sp</name>
    <dbReference type="NCBI Taxonomy" id="1267456"/>
    <lineage>
        <taxon>Bacteria</taxon>
        <taxon>Bacillati</taxon>
        <taxon>Cyanobacteriota</taxon>
        <taxon>Cyanophyceae</taxon>
        <taxon>Coleofasciculales</taxon>
        <taxon>Coleofasciculaceae</taxon>
        <taxon>Coleofasciculus</taxon>
        <taxon>environmental samples</taxon>
    </lineage>
</organism>
<dbReference type="InterPro" id="IPR044492">
    <property type="entry name" value="P_typ_ATPase_HD_dom"/>
</dbReference>
<dbReference type="GO" id="GO:0005524">
    <property type="term" value="F:ATP binding"/>
    <property type="evidence" value="ECO:0007669"/>
    <property type="project" value="InterPro"/>
</dbReference>
<dbReference type="InterPro" id="IPR023214">
    <property type="entry name" value="HAD_sf"/>
</dbReference>
<feature type="transmembrane region" description="Helical" evidence="7">
    <location>
        <begin position="660"/>
        <end position="680"/>
    </location>
</feature>
<feature type="domain" description="P-type ATPase A" evidence="8">
    <location>
        <begin position="104"/>
        <end position="201"/>
    </location>
</feature>
<evidence type="ECO:0000313" key="9">
    <source>
        <dbReference type="EMBL" id="CAA9240678.1"/>
    </source>
</evidence>
<keyword evidence="4" id="KW-1278">Translocase</keyword>
<dbReference type="PROSITE" id="PS00154">
    <property type="entry name" value="ATPASE_E1_E2"/>
    <property type="match status" value="1"/>
</dbReference>
<protein>
    <submittedName>
        <fullName evidence="9">Cation-transporting ATPase, E1-E2 family</fullName>
    </submittedName>
</protein>
<dbReference type="InterPro" id="IPR001757">
    <property type="entry name" value="P_typ_ATPase"/>
</dbReference>
<keyword evidence="2 7" id="KW-0812">Transmembrane</keyword>
<name>A0A6J4I593_9CYAN</name>
<dbReference type="Gene3D" id="1.20.1110.10">
    <property type="entry name" value="Calcium-transporting ATPase, transmembrane domain"/>
    <property type="match status" value="1"/>
</dbReference>
<dbReference type="NCBIfam" id="TIGR01494">
    <property type="entry name" value="ATPase_P-type"/>
    <property type="match status" value="2"/>
</dbReference>
<dbReference type="PANTHER" id="PTHR24093">
    <property type="entry name" value="CATION TRANSPORTING ATPASE"/>
    <property type="match status" value="1"/>
</dbReference>
<evidence type="ECO:0000256" key="6">
    <source>
        <dbReference type="ARBA" id="ARBA00023136"/>
    </source>
</evidence>
<evidence type="ECO:0000256" key="7">
    <source>
        <dbReference type="SAM" id="Phobius"/>
    </source>
</evidence>
<dbReference type="SUPFAM" id="SSF56784">
    <property type="entry name" value="HAD-like"/>
    <property type="match status" value="1"/>
</dbReference>
<dbReference type="InterPro" id="IPR023298">
    <property type="entry name" value="ATPase_P-typ_TM_dom_sf"/>
</dbReference>
<dbReference type="EMBL" id="CADCTM010000217">
    <property type="protein sequence ID" value="CAA9240678.1"/>
    <property type="molecule type" value="Genomic_DNA"/>
</dbReference>
<sequence length="840" mass="91065">MNNEENTNHNTSLQGLTELEVSDRQAAGQGNNVKLETSRSYGQIFKENLFTFVNGVFFAIGVVMLLLGRVGDAILVMVVIFGGVIINIYQEIWAKQKLDEIALLNRPTATVIRAGKESHIDPSGIVLGDILVTRPGDQIVVDGQVVGDGRMEIDESLLTGESDLIPKLAGELVYSGSFCVSGTACYEAQKVGTETVAYKLMTGARTFRQVLTPIQKEINLVIRVFMLIACFLWILVGISFLSKDHSFTDIVQRAAVIAGLVPAGLLLAITLAYGLGAVRMVGQDVLVQQANAVESLSNVDILCLDKTGTLTSNQIQLQDIYPVGITKAQLENRLGDYAASTTAGNKTNEAIASVCKGQVRPLKIQIPFSSARKWSALAFEAEIEDTLTHPNLPTPHPLHPLPTGVYILGAPETLANDLPLSAQITDYINAGTEQGLRVVLFAYSQDIGALYDAAQSPQLPPNLTLLGILRFSDQLRPEAKETLAGFAKAGIAIKVISGDNPQTVAALAKQAGFGTELKVVSGQELDHMDQAQFAQTAENSTIFGRITPEQKAKLVQSLRQQGHYVAMIGDGVNDVLSLKQANLAIAMESGSKATRAVADIVLLKDSFGALPHTFSEGQRIRNGILDLMKLFMVRTACVTLLIFATAIVTDSFPLENKQSAFISLIGVGLPTMFLPIWAKPGAKLQSSLVRSLLHFVVPATLTLTLVSLLVYLLYLLVAVLDLPPGLDIAQVNYAVPRTALVAILVMCELLLIPFLKPPTTAWVGGEPLSGDWRYTITCLILLGVYITIVAIPPLRRFFELSQLSVNSYLFIGLVALEWCLILRFVWRTRFLDRFLGVDLS</sequence>
<dbReference type="SFLD" id="SFLDG00002">
    <property type="entry name" value="C1.7:_P-type_atpase_like"/>
    <property type="match status" value="1"/>
</dbReference>
<dbReference type="Gene3D" id="2.70.150.10">
    <property type="entry name" value="Calcium-transporting ATPase, cytoplasmic transduction domain A"/>
    <property type="match status" value="1"/>
</dbReference>
<feature type="transmembrane region" description="Helical" evidence="7">
    <location>
        <begin position="49"/>
        <end position="67"/>
    </location>
</feature>
<feature type="transmembrane region" description="Helical" evidence="7">
    <location>
        <begin position="73"/>
        <end position="89"/>
    </location>
</feature>
<dbReference type="Pfam" id="PF00702">
    <property type="entry name" value="Hydrolase"/>
    <property type="match status" value="1"/>
</dbReference>
<gene>
    <name evidence="9" type="ORF">AVDCRST_MAG92-1491</name>
</gene>
<keyword evidence="6 7" id="KW-0472">Membrane</keyword>